<dbReference type="Gene3D" id="1.10.238.10">
    <property type="entry name" value="EF-hand"/>
    <property type="match status" value="1"/>
</dbReference>
<dbReference type="eggNOG" id="ENOG502T7TM">
    <property type="taxonomic scope" value="Eukaryota"/>
</dbReference>
<proteinExistence type="predicted"/>
<evidence type="ECO:0000313" key="4">
    <source>
        <dbReference type="Proteomes" id="UP000007151"/>
    </source>
</evidence>
<dbReference type="SUPFAM" id="SSF47473">
    <property type="entry name" value="EF-hand"/>
    <property type="match status" value="1"/>
</dbReference>
<dbReference type="InterPro" id="IPR018247">
    <property type="entry name" value="EF_Hand_1_Ca_BS"/>
</dbReference>
<dbReference type="KEGG" id="dpl:KGM_215137"/>
<dbReference type="InterPro" id="IPR002048">
    <property type="entry name" value="EF_hand_dom"/>
</dbReference>
<gene>
    <name evidence="3" type="ORF">KGM_215137</name>
</gene>
<name>A0A212EYP6_DANPL</name>
<protein>
    <recommendedName>
        <fullName evidence="2">EF-hand domain-containing protein</fullName>
    </recommendedName>
</protein>
<dbReference type="PROSITE" id="PS00018">
    <property type="entry name" value="EF_HAND_1"/>
    <property type="match status" value="1"/>
</dbReference>
<keyword evidence="1" id="KW-0106">Calcium</keyword>
<comment type="caution">
    <text evidence="3">The sequence shown here is derived from an EMBL/GenBank/DDBJ whole genome shotgun (WGS) entry which is preliminary data.</text>
</comment>
<dbReference type="InParanoid" id="A0A212EYP6"/>
<feature type="domain" description="EF-hand" evidence="2">
    <location>
        <begin position="25"/>
        <end position="60"/>
    </location>
</feature>
<organism evidence="3 4">
    <name type="scientific">Danaus plexippus plexippus</name>
    <dbReference type="NCBI Taxonomy" id="278856"/>
    <lineage>
        <taxon>Eukaryota</taxon>
        <taxon>Metazoa</taxon>
        <taxon>Ecdysozoa</taxon>
        <taxon>Arthropoda</taxon>
        <taxon>Hexapoda</taxon>
        <taxon>Insecta</taxon>
        <taxon>Pterygota</taxon>
        <taxon>Neoptera</taxon>
        <taxon>Endopterygota</taxon>
        <taxon>Lepidoptera</taxon>
        <taxon>Glossata</taxon>
        <taxon>Ditrysia</taxon>
        <taxon>Papilionoidea</taxon>
        <taxon>Nymphalidae</taxon>
        <taxon>Danainae</taxon>
        <taxon>Danaini</taxon>
        <taxon>Danaina</taxon>
        <taxon>Danaus</taxon>
        <taxon>Danaus</taxon>
    </lineage>
</organism>
<dbReference type="AlphaFoldDB" id="A0A212EYP6"/>
<keyword evidence="4" id="KW-1185">Reference proteome</keyword>
<dbReference type="Proteomes" id="UP000007151">
    <property type="component" value="Unassembled WGS sequence"/>
</dbReference>
<accession>A0A212EYP6</accession>
<evidence type="ECO:0000259" key="2">
    <source>
        <dbReference type="PROSITE" id="PS50222"/>
    </source>
</evidence>
<evidence type="ECO:0000313" key="3">
    <source>
        <dbReference type="EMBL" id="OWR46619.1"/>
    </source>
</evidence>
<dbReference type="EMBL" id="AGBW02011453">
    <property type="protein sequence ID" value="OWR46619.1"/>
    <property type="molecule type" value="Genomic_DNA"/>
</dbReference>
<reference evidence="3 4" key="1">
    <citation type="journal article" date="2011" name="Cell">
        <title>The monarch butterfly genome yields insights into long-distance migration.</title>
        <authorList>
            <person name="Zhan S."/>
            <person name="Merlin C."/>
            <person name="Boore J.L."/>
            <person name="Reppert S.M."/>
        </authorList>
    </citation>
    <scope>NUCLEOTIDE SEQUENCE [LARGE SCALE GENOMIC DNA]</scope>
    <source>
        <strain evidence="3">F-2</strain>
    </source>
</reference>
<dbReference type="PROSITE" id="PS50222">
    <property type="entry name" value="EF_HAND_2"/>
    <property type="match status" value="1"/>
</dbReference>
<dbReference type="GO" id="GO:0005509">
    <property type="term" value="F:calcium ion binding"/>
    <property type="evidence" value="ECO:0007669"/>
    <property type="project" value="InterPro"/>
</dbReference>
<sequence length="66" mass="7639">MGISRIATHVITGIDENHEVYTDDQIEAVLDEALNYTDLNKDGYVDYHEYRINLEKGKLKRSGRKN</sequence>
<dbReference type="InterPro" id="IPR011992">
    <property type="entry name" value="EF-hand-dom_pair"/>
</dbReference>
<evidence type="ECO:0000256" key="1">
    <source>
        <dbReference type="ARBA" id="ARBA00022837"/>
    </source>
</evidence>